<dbReference type="EMBL" id="JAUKUA010000002">
    <property type="protein sequence ID" value="KAK0725656.1"/>
    <property type="molecule type" value="Genomic_DNA"/>
</dbReference>
<sequence>MPVLSIFHLRKGFLINWVTSDCLLSITPFTISFRSFLSRPQLFFNTLLHYFTFYISRYFSFTYSLRVYFTVPSPSLIYLEDIVTLLQPRKSVRARRTLSLVSRSLSTWQGSVERVRRSEDSYASVKDFSFVI</sequence>
<organism evidence="2 3">
    <name type="scientific">Lasiosphaeris hirsuta</name>
    <dbReference type="NCBI Taxonomy" id="260670"/>
    <lineage>
        <taxon>Eukaryota</taxon>
        <taxon>Fungi</taxon>
        <taxon>Dikarya</taxon>
        <taxon>Ascomycota</taxon>
        <taxon>Pezizomycotina</taxon>
        <taxon>Sordariomycetes</taxon>
        <taxon>Sordariomycetidae</taxon>
        <taxon>Sordariales</taxon>
        <taxon>Lasiosphaeriaceae</taxon>
        <taxon>Lasiosphaeris</taxon>
    </lineage>
</organism>
<reference evidence="2" key="1">
    <citation type="submission" date="2023-06" db="EMBL/GenBank/DDBJ databases">
        <title>Genome-scale phylogeny and comparative genomics of the fungal order Sordariales.</title>
        <authorList>
            <consortium name="Lawrence Berkeley National Laboratory"/>
            <person name="Hensen N."/>
            <person name="Bonometti L."/>
            <person name="Westerberg I."/>
            <person name="Brannstrom I.O."/>
            <person name="Guillou S."/>
            <person name="Cros-Aarteil S."/>
            <person name="Calhoun S."/>
            <person name="Haridas S."/>
            <person name="Kuo A."/>
            <person name="Mondo S."/>
            <person name="Pangilinan J."/>
            <person name="Riley R."/>
            <person name="Labutti K."/>
            <person name="Andreopoulos B."/>
            <person name="Lipzen A."/>
            <person name="Chen C."/>
            <person name="Yanf M."/>
            <person name="Daum C."/>
            <person name="Ng V."/>
            <person name="Clum A."/>
            <person name="Steindorff A."/>
            <person name="Ohm R."/>
            <person name="Martin F."/>
            <person name="Silar P."/>
            <person name="Natvig D."/>
            <person name="Lalanne C."/>
            <person name="Gautier V."/>
            <person name="Ament-Velasquez S.L."/>
            <person name="Kruys A."/>
            <person name="Hutchinson M.I."/>
            <person name="Powell A.J."/>
            <person name="Barry K."/>
            <person name="Miller A.N."/>
            <person name="Grigoriev I.V."/>
            <person name="Debuchy R."/>
            <person name="Gladieux P."/>
            <person name="Thoren M.H."/>
            <person name="Johannesson H."/>
        </authorList>
    </citation>
    <scope>NUCLEOTIDE SEQUENCE</scope>
    <source>
        <strain evidence="2">SMH4607-1</strain>
    </source>
</reference>
<dbReference type="AlphaFoldDB" id="A0AA40B128"/>
<keyword evidence="1" id="KW-0812">Transmembrane</keyword>
<proteinExistence type="predicted"/>
<name>A0AA40B128_9PEZI</name>
<feature type="transmembrane region" description="Helical" evidence="1">
    <location>
        <begin position="12"/>
        <end position="30"/>
    </location>
</feature>
<keyword evidence="1" id="KW-0472">Membrane</keyword>
<evidence type="ECO:0000256" key="1">
    <source>
        <dbReference type="SAM" id="Phobius"/>
    </source>
</evidence>
<comment type="caution">
    <text evidence="2">The sequence shown here is derived from an EMBL/GenBank/DDBJ whole genome shotgun (WGS) entry which is preliminary data.</text>
</comment>
<evidence type="ECO:0000313" key="3">
    <source>
        <dbReference type="Proteomes" id="UP001172102"/>
    </source>
</evidence>
<evidence type="ECO:0000313" key="2">
    <source>
        <dbReference type="EMBL" id="KAK0725656.1"/>
    </source>
</evidence>
<feature type="transmembrane region" description="Helical" evidence="1">
    <location>
        <begin position="42"/>
        <end position="61"/>
    </location>
</feature>
<dbReference type="Proteomes" id="UP001172102">
    <property type="component" value="Unassembled WGS sequence"/>
</dbReference>
<gene>
    <name evidence="2" type="ORF">B0H67DRAFT_571087</name>
</gene>
<keyword evidence="3" id="KW-1185">Reference proteome</keyword>
<accession>A0AA40B128</accession>
<protein>
    <submittedName>
        <fullName evidence="2">Uncharacterized protein</fullName>
    </submittedName>
</protein>
<keyword evidence="1" id="KW-1133">Transmembrane helix</keyword>